<gene>
    <name evidence="1" type="ORF">ANCCAN_28198</name>
</gene>
<dbReference type="PANTHER" id="PTHR31362">
    <property type="entry name" value="GLYCOSYLTRANSFERASE STELLO1-RELATED"/>
    <property type="match status" value="1"/>
</dbReference>
<dbReference type="STRING" id="29170.A0A368F213"/>
<accession>A0A368F213</accession>
<dbReference type="OrthoDB" id="5900910at2759"/>
<comment type="caution">
    <text evidence="1">The sequence shown here is derived from an EMBL/GenBank/DDBJ whole genome shotgun (WGS) entry which is preliminary data.</text>
</comment>
<keyword evidence="2" id="KW-1185">Reference proteome</keyword>
<evidence type="ECO:0000313" key="2">
    <source>
        <dbReference type="Proteomes" id="UP000252519"/>
    </source>
</evidence>
<proteinExistence type="predicted"/>
<dbReference type="InterPro" id="IPR005049">
    <property type="entry name" value="STL-like"/>
</dbReference>
<dbReference type="AlphaFoldDB" id="A0A368F213"/>
<dbReference type="EMBL" id="JOJR01009390">
    <property type="protein sequence ID" value="RCN26082.1"/>
    <property type="molecule type" value="Genomic_DNA"/>
</dbReference>
<sequence length="123" mass="13955">MLTTADGWCVSDLYYVPSSGLDYYSGLMEVFFEANLFHEIAISKYLRSVPHERLNRSQFDYLYGPGGRDAWHTNYNASLVMMHPIKLSFLGGVHQRKLFCNSVLVAFDQNLFDGENKNATSSG</sequence>
<dbReference type="Proteomes" id="UP000252519">
    <property type="component" value="Unassembled WGS sequence"/>
</dbReference>
<evidence type="ECO:0000313" key="1">
    <source>
        <dbReference type="EMBL" id="RCN26082.1"/>
    </source>
</evidence>
<name>A0A368F213_ANCCA</name>
<organism evidence="1 2">
    <name type="scientific">Ancylostoma caninum</name>
    <name type="common">Dog hookworm</name>
    <dbReference type="NCBI Taxonomy" id="29170"/>
    <lineage>
        <taxon>Eukaryota</taxon>
        <taxon>Metazoa</taxon>
        <taxon>Ecdysozoa</taxon>
        <taxon>Nematoda</taxon>
        <taxon>Chromadorea</taxon>
        <taxon>Rhabditida</taxon>
        <taxon>Rhabditina</taxon>
        <taxon>Rhabditomorpha</taxon>
        <taxon>Strongyloidea</taxon>
        <taxon>Ancylostomatidae</taxon>
        <taxon>Ancylostomatinae</taxon>
        <taxon>Ancylostoma</taxon>
    </lineage>
</organism>
<reference evidence="1 2" key="1">
    <citation type="submission" date="2014-10" db="EMBL/GenBank/DDBJ databases">
        <title>Draft genome of the hookworm Ancylostoma caninum.</title>
        <authorList>
            <person name="Mitreva M."/>
        </authorList>
    </citation>
    <scope>NUCLEOTIDE SEQUENCE [LARGE SCALE GENOMIC DNA]</scope>
    <source>
        <strain evidence="1 2">Baltimore</strain>
    </source>
</reference>
<protein>
    <submittedName>
        <fullName evidence="1">Uncharacterized protein</fullName>
    </submittedName>
</protein>
<dbReference type="PANTHER" id="PTHR31362:SF0">
    <property type="entry name" value="EXOSTOSIN DOMAIN-CONTAINING PROTEIN-RELATED"/>
    <property type="match status" value="1"/>
</dbReference>